<dbReference type="EMBL" id="JAGTJR010000008">
    <property type="protein sequence ID" value="KAH7055745.1"/>
    <property type="molecule type" value="Genomic_DNA"/>
</dbReference>
<dbReference type="InterPro" id="IPR001810">
    <property type="entry name" value="F-box_dom"/>
</dbReference>
<feature type="compositionally biased region" description="Basic and acidic residues" evidence="1">
    <location>
        <begin position="380"/>
        <end position="390"/>
    </location>
</feature>
<dbReference type="Proteomes" id="UP000774617">
    <property type="component" value="Unassembled WGS sequence"/>
</dbReference>
<comment type="caution">
    <text evidence="3">The sequence shown here is derived from an EMBL/GenBank/DDBJ whole genome shotgun (WGS) entry which is preliminary data.</text>
</comment>
<protein>
    <recommendedName>
        <fullName evidence="2">F-box domain-containing protein</fullName>
    </recommendedName>
</protein>
<evidence type="ECO:0000313" key="3">
    <source>
        <dbReference type="EMBL" id="KAH7055745.1"/>
    </source>
</evidence>
<proteinExistence type="predicted"/>
<feature type="compositionally biased region" description="Low complexity" evidence="1">
    <location>
        <begin position="325"/>
        <end position="336"/>
    </location>
</feature>
<feature type="domain" description="F-box" evidence="2">
    <location>
        <begin position="1"/>
        <end position="43"/>
    </location>
</feature>
<feature type="compositionally biased region" description="Polar residues" evidence="1">
    <location>
        <begin position="348"/>
        <end position="360"/>
    </location>
</feature>
<evidence type="ECO:0000313" key="4">
    <source>
        <dbReference type="Proteomes" id="UP000774617"/>
    </source>
</evidence>
<accession>A0ABQ8GH22</accession>
<feature type="compositionally biased region" description="Acidic residues" evidence="1">
    <location>
        <begin position="408"/>
        <end position="418"/>
    </location>
</feature>
<feature type="region of interest" description="Disordered" evidence="1">
    <location>
        <begin position="325"/>
        <end position="418"/>
    </location>
</feature>
<keyword evidence="4" id="KW-1185">Reference proteome</keyword>
<reference evidence="3 4" key="1">
    <citation type="journal article" date="2021" name="Nat. Commun.">
        <title>Genetic determinants of endophytism in the Arabidopsis root mycobiome.</title>
        <authorList>
            <person name="Mesny F."/>
            <person name="Miyauchi S."/>
            <person name="Thiergart T."/>
            <person name="Pickel B."/>
            <person name="Atanasova L."/>
            <person name="Karlsson M."/>
            <person name="Huettel B."/>
            <person name="Barry K.W."/>
            <person name="Haridas S."/>
            <person name="Chen C."/>
            <person name="Bauer D."/>
            <person name="Andreopoulos W."/>
            <person name="Pangilinan J."/>
            <person name="LaButti K."/>
            <person name="Riley R."/>
            <person name="Lipzen A."/>
            <person name="Clum A."/>
            <person name="Drula E."/>
            <person name="Henrissat B."/>
            <person name="Kohler A."/>
            <person name="Grigoriev I.V."/>
            <person name="Martin F.M."/>
            <person name="Hacquard S."/>
        </authorList>
    </citation>
    <scope>NUCLEOTIDE SEQUENCE [LARGE SCALE GENOMIC DNA]</scope>
    <source>
        <strain evidence="3 4">MPI-SDFR-AT-0080</strain>
    </source>
</reference>
<name>A0ABQ8GH22_9PEZI</name>
<sequence>MDQLPPELISVIVSHLDREAIGPYASLSRQWQVAVESITFRHLRLDSTDLDQFQRRLSIQHRRAALETLDYFASLPAYSDDRCAKVERRREREANNAAFTEAVNSLFTILKNWEVDGNHRRRAGRPITLNLCALSPTDIAAPRPYDDMGEHRYERSILTLLDPCSLPQIERVVSFSALSTRAPQYKWSSLGWNLECKPRTLRAASVAQIGSKFPNLTSIKWELEDCAFTEDTIRHKYRKEFADALSTIPTQHLERFTLWFRFPDPQNDAFHLPSGTCPDNSNGGGVDELSASLHVLLSRSPHLKHCTLSGPIALSPAIFGPTNPSPSAFPSSSHTSLSHKNRHPPSLLTLTISTGRTTPAGTWLYARDPSEPTASASDHVSNHSETDHSRSSAMTPPFHHHHDGSSNSEEEEEVDSDDSLWHETWHAWHAGLATGQRPRRRYRSILDAGAWEPFVVAGMGALLCGDEESMWARLERLEVRAGEGLEQWGEEGEEAEEERQIFWGVYGEGCKDGEGDGTGLRGVGGEEKQEKVGRQRRRVVVETKPSGWLGDPKWRPSKGVRRLWDDYVGADGEVEMYLCEDYY</sequence>
<gene>
    <name evidence="3" type="ORF">B0J12DRAFT_429079</name>
</gene>
<dbReference type="PROSITE" id="PS50181">
    <property type="entry name" value="FBOX"/>
    <property type="match status" value="1"/>
</dbReference>
<evidence type="ECO:0000259" key="2">
    <source>
        <dbReference type="PROSITE" id="PS50181"/>
    </source>
</evidence>
<evidence type="ECO:0000256" key="1">
    <source>
        <dbReference type="SAM" id="MobiDB-lite"/>
    </source>
</evidence>
<organism evidence="3 4">
    <name type="scientific">Macrophomina phaseolina</name>
    <dbReference type="NCBI Taxonomy" id="35725"/>
    <lineage>
        <taxon>Eukaryota</taxon>
        <taxon>Fungi</taxon>
        <taxon>Dikarya</taxon>
        <taxon>Ascomycota</taxon>
        <taxon>Pezizomycotina</taxon>
        <taxon>Dothideomycetes</taxon>
        <taxon>Dothideomycetes incertae sedis</taxon>
        <taxon>Botryosphaeriales</taxon>
        <taxon>Botryosphaeriaceae</taxon>
        <taxon>Macrophomina</taxon>
    </lineage>
</organism>